<feature type="compositionally biased region" description="Low complexity" evidence="4">
    <location>
        <begin position="679"/>
        <end position="694"/>
    </location>
</feature>
<evidence type="ECO:0000313" key="6">
    <source>
        <dbReference type="Proteomes" id="UP000285146"/>
    </source>
</evidence>
<feature type="region of interest" description="Disordered" evidence="4">
    <location>
        <begin position="1"/>
        <end position="263"/>
    </location>
</feature>
<keyword evidence="2" id="KW-0597">Phosphoprotein</keyword>
<reference evidence="5 6" key="1">
    <citation type="submission" date="2015-09" db="EMBL/GenBank/DDBJ databases">
        <title>Host preference determinants of Valsa canker pathogens revealed by comparative genomics.</title>
        <authorList>
            <person name="Yin Z."/>
            <person name="Huang L."/>
        </authorList>
    </citation>
    <scope>NUCLEOTIDE SEQUENCE [LARGE SCALE GENOMIC DNA]</scope>
    <source>
        <strain evidence="5 6">SXYLt</strain>
    </source>
</reference>
<protein>
    <submittedName>
        <fullName evidence="5">Uncharacterized protein</fullName>
    </submittedName>
</protein>
<dbReference type="Proteomes" id="UP000285146">
    <property type="component" value="Unassembled WGS sequence"/>
</dbReference>
<feature type="compositionally biased region" description="Basic and acidic residues" evidence="4">
    <location>
        <begin position="414"/>
        <end position="436"/>
    </location>
</feature>
<evidence type="ECO:0000256" key="1">
    <source>
        <dbReference type="ARBA" id="ARBA00004604"/>
    </source>
</evidence>
<keyword evidence="3" id="KW-0539">Nucleus</keyword>
<dbReference type="PANTHER" id="PTHR14150">
    <property type="entry name" value="U3 SMALL NUCLEOLAR RNA-ASSOCIATED PROTEIN 14"/>
    <property type="match status" value="1"/>
</dbReference>
<feature type="region of interest" description="Disordered" evidence="4">
    <location>
        <begin position="821"/>
        <end position="848"/>
    </location>
</feature>
<comment type="caution">
    <text evidence="5">The sequence shown here is derived from an EMBL/GenBank/DDBJ whole genome shotgun (WGS) entry which is preliminary data.</text>
</comment>
<name>A0A423WTT8_9PEZI</name>
<feature type="compositionally biased region" description="Polar residues" evidence="4">
    <location>
        <begin position="12"/>
        <end position="23"/>
    </location>
</feature>
<feature type="compositionally biased region" description="Basic residues" evidence="4">
    <location>
        <begin position="24"/>
        <end position="34"/>
    </location>
</feature>
<feature type="compositionally biased region" description="Basic residues" evidence="4">
    <location>
        <begin position="828"/>
        <end position="848"/>
    </location>
</feature>
<feature type="compositionally biased region" description="Acidic residues" evidence="4">
    <location>
        <begin position="170"/>
        <end position="179"/>
    </location>
</feature>
<dbReference type="AlphaFoldDB" id="A0A423WTT8"/>
<accession>A0A423WTT8</accession>
<keyword evidence="6" id="KW-1185">Reference proteome</keyword>
<feature type="region of interest" description="Disordered" evidence="4">
    <location>
        <begin position="732"/>
        <end position="764"/>
    </location>
</feature>
<evidence type="ECO:0000256" key="3">
    <source>
        <dbReference type="ARBA" id="ARBA00023242"/>
    </source>
</evidence>
<gene>
    <name evidence="5" type="ORF">VPNG_06717</name>
</gene>
<feature type="region of interest" description="Disordered" evidence="4">
    <location>
        <begin position="385"/>
        <end position="504"/>
    </location>
</feature>
<dbReference type="InParanoid" id="A0A423WTT8"/>
<dbReference type="GO" id="GO:0032040">
    <property type="term" value="C:small-subunit processome"/>
    <property type="evidence" value="ECO:0007669"/>
    <property type="project" value="InterPro"/>
</dbReference>
<organism evidence="5 6">
    <name type="scientific">Cytospora leucostoma</name>
    <dbReference type="NCBI Taxonomy" id="1230097"/>
    <lineage>
        <taxon>Eukaryota</taxon>
        <taxon>Fungi</taxon>
        <taxon>Dikarya</taxon>
        <taxon>Ascomycota</taxon>
        <taxon>Pezizomycotina</taxon>
        <taxon>Sordariomycetes</taxon>
        <taxon>Sordariomycetidae</taxon>
        <taxon>Diaporthales</taxon>
        <taxon>Cytosporaceae</taxon>
        <taxon>Cytospora</taxon>
    </lineage>
</organism>
<sequence length="926" mass="102475">MPGRQSHGRSLMGNSKPSTNGKRNNQKSKTKSRAHALDAFAIASKQVQPDRLTRRGRDLELDPEKQSRSSGKHSRDEDEDDEDDEDEDDEDDEGPRKKRVRKSAAEDDDEDDADSDDFDGGSDSEGNEWHVGVNKDDDDSEIESDEAFGESDDEKFEGYTFRGSRSQKEEAEEDGDDGESLGSDAIDLADALDQSSDDDDDEGSQGDTESGSEEEDSATESDEESDDEDVDPSNLSDLQKIIKGFAGADEKDTEADSGRSSKQAISLQALGLTNVKDPLIKKPVKFIKKEEKAELTKKGSKKLDVPLPRRQQDQLLRIAAQEKTNETLDRWNETVKHNRRADHLVFPLAQNAADAGLDKGELLPLTKKTAGNELEQTIMSIMEESGLGPSAKQQEKEQEKKIDANGEEQTISRSELKDLWAQRRKERELQSREQARSKRIKKIKSKTYRRVHRKERLGEEEKLHDEMVATGEIDSEDEREAAHRRRALERVGARHKDSKWAKMGSKVGRAAWDDDYRAGLTDMARKDEELRKRIEGKISGADGDDDSDATSSSGDDEGNSRLLRDLDALDNDDGDEDAGPHSQLLQLKFMQRAEAQRKQANDDLVAQIRRELDSGSEQEDDDAEVQVGRRSFGLAKNKKRSSQDVTQSVATNSGALSNGAKAKPSRGALSNGDLGGFSAAESAETPSAPGAAGAWSMGKSSISEKKKKKNAASAQAPELDLTSNIAIASKPASVPKATKAPKSKNTTIITTGQQPVFQAQDDDSSDDEIHLPLAIRDQDLISRAFAGEDVVGEFEAEKDAIMSEEDEKVVDNTMPGWGAWAGEGISKRAQKRNKGKVMTKKEGIKRKDRKDAKLERVIVNEKRVRKNEKYLASQLPYPFESRQQYERSLRLPVGPEWATKESFQDATKPRVIVKQGIIAPMAKPTI</sequence>
<evidence type="ECO:0000256" key="2">
    <source>
        <dbReference type="ARBA" id="ARBA00022553"/>
    </source>
</evidence>
<evidence type="ECO:0000313" key="5">
    <source>
        <dbReference type="EMBL" id="ROW06669.1"/>
    </source>
</evidence>
<dbReference type="FunCoup" id="A0A423WTT8">
    <property type="interactions" value="737"/>
</dbReference>
<feature type="compositionally biased region" description="Acidic residues" evidence="4">
    <location>
        <begin position="106"/>
        <end position="126"/>
    </location>
</feature>
<dbReference type="STRING" id="1230097.A0A423WTT8"/>
<feature type="compositionally biased region" description="Polar residues" evidence="4">
    <location>
        <begin position="643"/>
        <end position="656"/>
    </location>
</feature>
<dbReference type="Pfam" id="PF04615">
    <property type="entry name" value="Utp14"/>
    <property type="match status" value="1"/>
</dbReference>
<feature type="compositionally biased region" description="Basic residues" evidence="4">
    <location>
        <begin position="437"/>
        <end position="455"/>
    </location>
</feature>
<feature type="compositionally biased region" description="Acidic residues" evidence="4">
    <location>
        <begin position="568"/>
        <end position="577"/>
    </location>
</feature>
<dbReference type="GO" id="GO:0006364">
    <property type="term" value="P:rRNA processing"/>
    <property type="evidence" value="ECO:0007669"/>
    <property type="project" value="InterPro"/>
</dbReference>
<feature type="compositionally biased region" description="Basic and acidic residues" evidence="4">
    <location>
        <begin position="558"/>
        <end position="567"/>
    </location>
</feature>
<feature type="compositionally biased region" description="Basic and acidic residues" evidence="4">
    <location>
        <begin position="456"/>
        <end position="467"/>
    </location>
</feature>
<evidence type="ECO:0000256" key="4">
    <source>
        <dbReference type="SAM" id="MobiDB-lite"/>
    </source>
</evidence>
<feature type="compositionally biased region" description="Acidic residues" evidence="4">
    <location>
        <begin position="136"/>
        <end position="155"/>
    </location>
</feature>
<feature type="compositionally biased region" description="Acidic residues" evidence="4">
    <location>
        <begin position="614"/>
        <end position="624"/>
    </location>
</feature>
<feature type="compositionally biased region" description="Polar residues" evidence="4">
    <location>
        <begin position="743"/>
        <end position="757"/>
    </location>
</feature>
<feature type="compositionally biased region" description="Basic and acidic residues" evidence="4">
    <location>
        <begin position="488"/>
        <end position="500"/>
    </location>
</feature>
<feature type="compositionally biased region" description="Acidic residues" evidence="4">
    <location>
        <begin position="195"/>
        <end position="231"/>
    </location>
</feature>
<feature type="compositionally biased region" description="Basic and acidic residues" evidence="4">
    <location>
        <begin position="51"/>
        <end position="67"/>
    </location>
</feature>
<dbReference type="PANTHER" id="PTHR14150:SF12">
    <property type="entry name" value="U3 SMALL NUCLEOLAR RNA-ASSOCIATED PROTEIN 14 HOMOLOG A"/>
    <property type="match status" value="1"/>
</dbReference>
<dbReference type="OrthoDB" id="277439at2759"/>
<feature type="compositionally biased region" description="Low complexity" evidence="4">
    <location>
        <begin position="180"/>
        <end position="194"/>
    </location>
</feature>
<feature type="compositionally biased region" description="Basic and acidic residues" evidence="4">
    <location>
        <begin position="393"/>
        <end position="404"/>
    </location>
</feature>
<feature type="compositionally biased region" description="Basic and acidic residues" evidence="4">
    <location>
        <begin position="248"/>
        <end position="259"/>
    </location>
</feature>
<proteinExistence type="predicted"/>
<feature type="compositionally biased region" description="Acidic residues" evidence="4">
    <location>
        <begin position="77"/>
        <end position="93"/>
    </location>
</feature>
<feature type="region of interest" description="Disordered" evidence="4">
    <location>
        <begin position="522"/>
        <end position="717"/>
    </location>
</feature>
<comment type="subcellular location">
    <subcellularLocation>
        <location evidence="1">Nucleus</location>
        <location evidence="1">Nucleolus</location>
    </subcellularLocation>
</comment>
<dbReference type="InterPro" id="IPR006709">
    <property type="entry name" value="SSU_processome_Utp14"/>
</dbReference>
<dbReference type="EMBL" id="LKEB01000041">
    <property type="protein sequence ID" value="ROW06669.1"/>
    <property type="molecule type" value="Genomic_DNA"/>
</dbReference>
<feature type="compositionally biased region" description="Basic and acidic residues" evidence="4">
    <location>
        <begin position="522"/>
        <end position="536"/>
    </location>
</feature>